<evidence type="ECO:0000256" key="1">
    <source>
        <dbReference type="SAM" id="MobiDB-lite"/>
    </source>
</evidence>
<reference evidence="2 3" key="1">
    <citation type="submission" date="2023-09" db="EMBL/GenBank/DDBJ databases">
        <title>Multi-omics analysis of a traditional fermented food reveals byproduct-associated fungal strains for waste-to-food upcycling.</title>
        <authorList>
            <consortium name="Lawrence Berkeley National Laboratory"/>
            <person name="Rekdal V.M."/>
            <person name="Villalobos-Escobedo J.M."/>
            <person name="Rodriguez-Valeron N."/>
            <person name="Garcia M.O."/>
            <person name="Vasquez D.P."/>
            <person name="Damayanti I."/>
            <person name="Sorensen P.M."/>
            <person name="Baidoo E.E."/>
            <person name="De Carvalho A.C."/>
            <person name="Riley R."/>
            <person name="Lipzen A."/>
            <person name="He G."/>
            <person name="Yan M."/>
            <person name="Haridas S."/>
            <person name="Daum C."/>
            <person name="Yoshinaga Y."/>
            <person name="Ng V."/>
            <person name="Grigoriev I.V."/>
            <person name="Munk R."/>
            <person name="Nuraida L."/>
            <person name="Wijaya C.H."/>
            <person name="Morales P.-C."/>
            <person name="Keasling J.D."/>
        </authorList>
    </citation>
    <scope>NUCLEOTIDE SEQUENCE [LARGE SCALE GENOMIC DNA]</scope>
    <source>
        <strain evidence="2 3">FGSC 2613</strain>
    </source>
</reference>
<dbReference type="Proteomes" id="UP001451303">
    <property type="component" value="Unassembled WGS sequence"/>
</dbReference>
<comment type="caution">
    <text evidence="2">The sequence shown here is derived from an EMBL/GenBank/DDBJ whole genome shotgun (WGS) entry which is preliminary data.</text>
</comment>
<name>A0ABR3DS82_NEUIN</name>
<protein>
    <submittedName>
        <fullName evidence="2">Uncharacterized protein</fullName>
    </submittedName>
</protein>
<organism evidence="2 3">
    <name type="scientific">Neurospora intermedia</name>
    <dbReference type="NCBI Taxonomy" id="5142"/>
    <lineage>
        <taxon>Eukaryota</taxon>
        <taxon>Fungi</taxon>
        <taxon>Dikarya</taxon>
        <taxon>Ascomycota</taxon>
        <taxon>Pezizomycotina</taxon>
        <taxon>Sordariomycetes</taxon>
        <taxon>Sordariomycetidae</taxon>
        <taxon>Sordariales</taxon>
        <taxon>Sordariaceae</taxon>
        <taxon>Neurospora</taxon>
    </lineage>
</organism>
<gene>
    <name evidence="2" type="ORF">QR685DRAFT_51864</name>
</gene>
<feature type="region of interest" description="Disordered" evidence="1">
    <location>
        <begin position="94"/>
        <end position="128"/>
    </location>
</feature>
<evidence type="ECO:0000313" key="3">
    <source>
        <dbReference type="Proteomes" id="UP001451303"/>
    </source>
</evidence>
<accession>A0ABR3DS82</accession>
<sequence>MTKVRSQLQQELAGLRSQVSDLLAQVDVIAREANNSISITNDGNEVATLRAENADLRRLLSNMRSIESLQIDFDILKCRVQRLEGDQQTAKILTSPNCHKRTSSEAELPETDNAGELPSTPAINTSPCLARRRCTRRRTVGMQLDDTSD</sequence>
<keyword evidence="3" id="KW-1185">Reference proteome</keyword>
<evidence type="ECO:0000313" key="2">
    <source>
        <dbReference type="EMBL" id="KAL0475519.1"/>
    </source>
</evidence>
<dbReference type="EMBL" id="JAVLET010000001">
    <property type="protein sequence ID" value="KAL0475519.1"/>
    <property type="molecule type" value="Genomic_DNA"/>
</dbReference>
<proteinExistence type="predicted"/>